<evidence type="ECO:0000313" key="1">
    <source>
        <dbReference type="EMBL" id="RZU50118.1"/>
    </source>
</evidence>
<comment type="caution">
    <text evidence="1">The sequence shown here is derived from an EMBL/GenBank/DDBJ whole genome shotgun (WGS) entry which is preliminary data.</text>
</comment>
<keyword evidence="2" id="KW-1185">Reference proteome</keyword>
<sequence length="71" mass="8283">MNDEHIEERPSWRCRSCGEPWPCDQAQANLAATLSPTALRIHMWIRLEIAAQDMPQGLPSEMFERFLRWTG</sequence>
<dbReference type="OrthoDB" id="3393036at2"/>
<protein>
    <recommendedName>
        <fullName evidence="3">Flavin reductase</fullName>
    </recommendedName>
</protein>
<evidence type="ECO:0000313" key="2">
    <source>
        <dbReference type="Proteomes" id="UP000292564"/>
    </source>
</evidence>
<proteinExistence type="predicted"/>
<name>A0A4Q7ZH60_9ACTN</name>
<evidence type="ECO:0008006" key="3">
    <source>
        <dbReference type="Google" id="ProtNLM"/>
    </source>
</evidence>
<organism evidence="1 2">
    <name type="scientific">Krasilnikovia cinnamomea</name>
    <dbReference type="NCBI Taxonomy" id="349313"/>
    <lineage>
        <taxon>Bacteria</taxon>
        <taxon>Bacillati</taxon>
        <taxon>Actinomycetota</taxon>
        <taxon>Actinomycetes</taxon>
        <taxon>Micromonosporales</taxon>
        <taxon>Micromonosporaceae</taxon>
        <taxon>Krasilnikovia</taxon>
    </lineage>
</organism>
<gene>
    <name evidence="1" type="ORF">EV385_1883</name>
</gene>
<reference evidence="1 2" key="1">
    <citation type="submission" date="2019-02" db="EMBL/GenBank/DDBJ databases">
        <title>Sequencing the genomes of 1000 actinobacteria strains.</title>
        <authorList>
            <person name="Klenk H.-P."/>
        </authorList>
    </citation>
    <scope>NUCLEOTIDE SEQUENCE [LARGE SCALE GENOMIC DNA]</scope>
    <source>
        <strain evidence="1 2">DSM 45162</strain>
    </source>
</reference>
<dbReference type="AlphaFoldDB" id="A0A4Q7ZH60"/>
<accession>A0A4Q7ZH60</accession>
<dbReference type="EMBL" id="SHKY01000001">
    <property type="protein sequence ID" value="RZU50118.1"/>
    <property type="molecule type" value="Genomic_DNA"/>
</dbReference>
<dbReference type="Proteomes" id="UP000292564">
    <property type="component" value="Unassembled WGS sequence"/>
</dbReference>